<comment type="caution">
    <text evidence="6">The sequence shown here is derived from an EMBL/GenBank/DDBJ whole genome shotgun (WGS) entry which is preliminary data.</text>
</comment>
<accession>A0AA39X9R4</accession>
<keyword evidence="7" id="KW-1185">Reference proteome</keyword>
<feature type="transmembrane region" description="Helical" evidence="5">
    <location>
        <begin position="154"/>
        <end position="176"/>
    </location>
</feature>
<keyword evidence="5" id="KW-0812">Transmembrane</keyword>
<keyword evidence="5" id="KW-0472">Membrane</keyword>
<evidence type="ECO:0000256" key="1">
    <source>
        <dbReference type="ARBA" id="ARBA00004502"/>
    </source>
</evidence>
<reference evidence="6" key="1">
    <citation type="submission" date="2023-06" db="EMBL/GenBank/DDBJ databases">
        <title>Genome-scale phylogeny and comparative genomics of the fungal order Sordariales.</title>
        <authorList>
            <consortium name="Lawrence Berkeley National Laboratory"/>
            <person name="Hensen N."/>
            <person name="Bonometti L."/>
            <person name="Westerberg I."/>
            <person name="Brannstrom I.O."/>
            <person name="Guillou S."/>
            <person name="Cros-Aarteil S."/>
            <person name="Calhoun S."/>
            <person name="Haridas S."/>
            <person name="Kuo A."/>
            <person name="Mondo S."/>
            <person name="Pangilinan J."/>
            <person name="Riley R."/>
            <person name="LaButti K."/>
            <person name="Andreopoulos B."/>
            <person name="Lipzen A."/>
            <person name="Chen C."/>
            <person name="Yanf M."/>
            <person name="Daum C."/>
            <person name="Ng V."/>
            <person name="Clum A."/>
            <person name="Steindorff A."/>
            <person name="Ohm R."/>
            <person name="Martin F."/>
            <person name="Silar P."/>
            <person name="Natvig D."/>
            <person name="Lalanne C."/>
            <person name="Gautier V."/>
            <person name="Ament-velasquez S.L."/>
            <person name="Kruys A."/>
            <person name="Hutchinson M.I."/>
            <person name="Powell A.J."/>
            <person name="Barry K."/>
            <person name="Miller A.N."/>
            <person name="Grigoriev I.V."/>
            <person name="Debuchy R."/>
            <person name="Gladieux P."/>
            <person name="Thoren M.H."/>
            <person name="Johannesson H."/>
        </authorList>
    </citation>
    <scope>NUCLEOTIDE SEQUENCE</scope>
    <source>
        <strain evidence="6">SMH3391-2</strain>
    </source>
</reference>
<proteinExistence type="inferred from homology"/>
<evidence type="ECO:0000313" key="7">
    <source>
        <dbReference type="Proteomes" id="UP001174934"/>
    </source>
</evidence>
<dbReference type="Pfam" id="PF10230">
    <property type="entry name" value="LIDHydrolase"/>
    <property type="match status" value="1"/>
</dbReference>
<evidence type="ECO:0000313" key="6">
    <source>
        <dbReference type="EMBL" id="KAK0629340.1"/>
    </source>
</evidence>
<dbReference type="Gene3D" id="3.40.50.1820">
    <property type="entry name" value="alpha/beta hydrolase"/>
    <property type="match status" value="1"/>
</dbReference>
<organism evidence="6 7">
    <name type="scientific">Bombardia bombarda</name>
    <dbReference type="NCBI Taxonomy" id="252184"/>
    <lineage>
        <taxon>Eukaryota</taxon>
        <taxon>Fungi</taxon>
        <taxon>Dikarya</taxon>
        <taxon>Ascomycota</taxon>
        <taxon>Pezizomycotina</taxon>
        <taxon>Sordariomycetes</taxon>
        <taxon>Sordariomycetidae</taxon>
        <taxon>Sordariales</taxon>
        <taxon>Lasiosphaeriaceae</taxon>
        <taxon>Bombardia</taxon>
    </lineage>
</organism>
<evidence type="ECO:0000256" key="5">
    <source>
        <dbReference type="SAM" id="Phobius"/>
    </source>
</evidence>
<dbReference type="GO" id="GO:0005811">
    <property type="term" value="C:lipid droplet"/>
    <property type="evidence" value="ECO:0007669"/>
    <property type="project" value="UniProtKB-SubCell"/>
</dbReference>
<evidence type="ECO:0000256" key="4">
    <source>
        <dbReference type="ARBA" id="ARBA00022801"/>
    </source>
</evidence>
<comment type="subcellular location">
    <subcellularLocation>
        <location evidence="1">Lipid droplet</location>
    </subcellularLocation>
</comment>
<evidence type="ECO:0008006" key="8">
    <source>
        <dbReference type="Google" id="ProtNLM"/>
    </source>
</evidence>
<protein>
    <recommendedName>
        <fullName evidence="8">Lipid droplet-associated hydrolase</fullName>
    </recommendedName>
</protein>
<dbReference type="InterPro" id="IPR019363">
    <property type="entry name" value="LDAH"/>
</dbReference>
<dbReference type="GO" id="GO:0016298">
    <property type="term" value="F:lipase activity"/>
    <property type="evidence" value="ECO:0007669"/>
    <property type="project" value="InterPro"/>
</dbReference>
<dbReference type="GO" id="GO:0019915">
    <property type="term" value="P:lipid storage"/>
    <property type="evidence" value="ECO:0007669"/>
    <property type="project" value="InterPro"/>
</dbReference>
<dbReference type="Proteomes" id="UP001174934">
    <property type="component" value="Unassembled WGS sequence"/>
</dbReference>
<evidence type="ECO:0000256" key="3">
    <source>
        <dbReference type="ARBA" id="ARBA00022677"/>
    </source>
</evidence>
<evidence type="ECO:0000256" key="2">
    <source>
        <dbReference type="ARBA" id="ARBA00008300"/>
    </source>
</evidence>
<keyword evidence="3" id="KW-0551">Lipid droplet</keyword>
<dbReference type="SUPFAM" id="SSF53474">
    <property type="entry name" value="alpha/beta-Hydrolases"/>
    <property type="match status" value="1"/>
</dbReference>
<keyword evidence="5" id="KW-1133">Transmembrane helix</keyword>
<dbReference type="InterPro" id="IPR029058">
    <property type="entry name" value="AB_hydrolase_fold"/>
</dbReference>
<dbReference type="EMBL" id="JAULSR010000002">
    <property type="protein sequence ID" value="KAK0629340.1"/>
    <property type="molecule type" value="Genomic_DNA"/>
</dbReference>
<dbReference type="PANTHER" id="PTHR13390:SF0">
    <property type="entry name" value="LIPID DROPLET-ASSOCIATED HYDROLASE"/>
    <property type="match status" value="1"/>
</dbReference>
<dbReference type="AlphaFoldDB" id="A0AA39X9R4"/>
<comment type="similarity">
    <text evidence="2">Belongs to the AB hydrolase superfamily. LDAH family.</text>
</comment>
<keyword evidence="4" id="KW-0378">Hydrolase</keyword>
<sequence>MCQPDDTDTVVHDISPNNDDLYLPKEQREWLIYIFPGNPGLISMYKPFAYALATLLRQSHAFDGISVRICGKSLIGFETTAGHQQPTRQGSPAGLRETILAVGADLLSHVNAVSSSSSVQVILIGHSIGAYILMEILRRRPQVIMGDQGGRINIAGGILLFPTITNIARSTAGMILTPILKLTYLASVVNTLVSVIFYLVPFICIAIPSDQPAHNLLHAVDGSLETR</sequence>
<name>A0AA39X9R4_9PEZI</name>
<gene>
    <name evidence="6" type="ORF">B0T17DRAFT_183296</name>
</gene>
<feature type="transmembrane region" description="Helical" evidence="5">
    <location>
        <begin position="182"/>
        <end position="207"/>
    </location>
</feature>
<dbReference type="PANTHER" id="PTHR13390">
    <property type="entry name" value="LIPASE"/>
    <property type="match status" value="1"/>
</dbReference>